<dbReference type="SMART" id="SM00916">
    <property type="entry name" value="L51_S25_CI-B8"/>
    <property type="match status" value="1"/>
</dbReference>
<dbReference type="SUPFAM" id="SSF52833">
    <property type="entry name" value="Thioredoxin-like"/>
    <property type="match status" value="1"/>
</dbReference>
<evidence type="ECO:0000256" key="4">
    <source>
        <dbReference type="ARBA" id="ARBA00016394"/>
    </source>
</evidence>
<sequence length="177" mass="19875">MATTGCSAPVCPATAMHCADPDYSPATGRTLCPLVECTDLLWRRSRSRPDKMSNAKLHHRGSKLDPISDMAARASVKFGNKLKEIRLHLCQKSEASKGVRDFIEQYYVDLKKSNPKFPILIRECSGVQPKLPGNLDEVLYLYPGARHCMWNNAKLKWRADSFDSGSCADDQRWSELS</sequence>
<keyword evidence="9" id="KW-0496">Mitochondrion</keyword>
<comment type="caution">
    <text evidence="14">The sequence shown here is derived from an EMBL/GenBank/DDBJ whole genome shotgun (WGS) entry which is preliminary data.</text>
</comment>
<evidence type="ECO:0000256" key="3">
    <source>
        <dbReference type="ARBA" id="ARBA00008939"/>
    </source>
</evidence>
<dbReference type="InterPro" id="IPR007741">
    <property type="entry name" value="Ribosomal_mL43/mS25/NADH_DH"/>
</dbReference>
<evidence type="ECO:0000256" key="8">
    <source>
        <dbReference type="ARBA" id="ARBA00022982"/>
    </source>
</evidence>
<dbReference type="Gene3D" id="3.40.30.10">
    <property type="entry name" value="Glutaredoxin"/>
    <property type="match status" value="1"/>
</dbReference>
<gene>
    <name evidence="14" type="ORF">PR048_028217</name>
</gene>
<dbReference type="EMBL" id="JARBHB010000012">
    <property type="protein sequence ID" value="KAJ8871877.1"/>
    <property type="molecule type" value="Genomic_DNA"/>
</dbReference>
<keyword evidence="6" id="KW-0679">Respiratory chain</keyword>
<accession>A0ABQ9GIL8</accession>
<evidence type="ECO:0000256" key="10">
    <source>
        <dbReference type="ARBA" id="ARBA00023136"/>
    </source>
</evidence>
<evidence type="ECO:0000313" key="15">
    <source>
        <dbReference type="Proteomes" id="UP001159363"/>
    </source>
</evidence>
<evidence type="ECO:0000256" key="1">
    <source>
        <dbReference type="ARBA" id="ARBA00003195"/>
    </source>
</evidence>
<keyword evidence="7" id="KW-0999">Mitochondrion inner membrane</keyword>
<evidence type="ECO:0000256" key="7">
    <source>
        <dbReference type="ARBA" id="ARBA00022792"/>
    </source>
</evidence>
<dbReference type="InterPro" id="IPR016464">
    <property type="entry name" value="NADH_Ub_cplx-1_asu_su-2"/>
</dbReference>
<keyword evidence="15" id="KW-1185">Reference proteome</keyword>
<name>A0ABQ9GIL8_9NEOP</name>
<organism evidence="14 15">
    <name type="scientific">Dryococelus australis</name>
    <dbReference type="NCBI Taxonomy" id="614101"/>
    <lineage>
        <taxon>Eukaryota</taxon>
        <taxon>Metazoa</taxon>
        <taxon>Ecdysozoa</taxon>
        <taxon>Arthropoda</taxon>
        <taxon>Hexapoda</taxon>
        <taxon>Insecta</taxon>
        <taxon>Pterygota</taxon>
        <taxon>Neoptera</taxon>
        <taxon>Polyneoptera</taxon>
        <taxon>Phasmatodea</taxon>
        <taxon>Verophasmatodea</taxon>
        <taxon>Anareolatae</taxon>
        <taxon>Phasmatidae</taxon>
        <taxon>Eurycanthinae</taxon>
        <taxon>Dryococelus</taxon>
    </lineage>
</organism>
<keyword evidence="5" id="KW-0813">Transport</keyword>
<dbReference type="Pfam" id="PF05047">
    <property type="entry name" value="L51_S25_CI-B8"/>
    <property type="match status" value="1"/>
</dbReference>
<evidence type="ECO:0000256" key="6">
    <source>
        <dbReference type="ARBA" id="ARBA00022660"/>
    </source>
</evidence>
<evidence type="ECO:0000259" key="13">
    <source>
        <dbReference type="SMART" id="SM00916"/>
    </source>
</evidence>
<evidence type="ECO:0000256" key="11">
    <source>
        <dbReference type="ARBA" id="ARBA00031441"/>
    </source>
</evidence>
<proteinExistence type="inferred from homology"/>
<dbReference type="PANTHER" id="PTHR12878:SF0">
    <property type="entry name" value="NADH DEHYDROGENASE [UBIQUINONE] 1 ALPHA SUBCOMPLEX SUBUNIT 2"/>
    <property type="match status" value="1"/>
</dbReference>
<comment type="subcellular location">
    <subcellularLocation>
        <location evidence="2">Mitochondrion inner membrane</location>
        <topology evidence="2">Peripheral membrane protein</topology>
        <orientation evidence="2">Matrix side</orientation>
    </subcellularLocation>
</comment>
<reference evidence="14 15" key="1">
    <citation type="submission" date="2023-02" db="EMBL/GenBank/DDBJ databases">
        <title>LHISI_Scaffold_Assembly.</title>
        <authorList>
            <person name="Stuart O.P."/>
            <person name="Cleave R."/>
            <person name="Magrath M.J.L."/>
            <person name="Mikheyev A.S."/>
        </authorList>
    </citation>
    <scope>NUCLEOTIDE SEQUENCE [LARGE SCALE GENOMIC DNA]</scope>
    <source>
        <strain evidence="14">Daus_M_001</strain>
        <tissue evidence="14">Leg muscle</tissue>
    </source>
</reference>
<dbReference type="InterPro" id="IPR036249">
    <property type="entry name" value="Thioredoxin-like_sf"/>
</dbReference>
<evidence type="ECO:0000256" key="9">
    <source>
        <dbReference type="ARBA" id="ARBA00023128"/>
    </source>
</evidence>
<comment type="function">
    <text evidence="1">Accessory subunit of the mitochondrial membrane respiratory chain NADH dehydrogenase (Complex I), that is believed not to be involved in catalysis. Complex I functions in the transfer of electrons from NADH to the respiratory chain. The immediate electron acceptor for the enzyme is believed to be ubiquinone.</text>
</comment>
<protein>
    <recommendedName>
        <fullName evidence="4">NADH dehydrogenase [ubiquinone] 1 alpha subcomplex subunit 2</fullName>
    </recommendedName>
    <alternativeName>
        <fullName evidence="11">Complex I-B8</fullName>
    </alternativeName>
    <alternativeName>
        <fullName evidence="12">NADH-ubiquinone oxidoreductase B8 subunit</fullName>
    </alternativeName>
</protein>
<keyword evidence="8" id="KW-0249">Electron transport</keyword>
<comment type="similarity">
    <text evidence="3">Belongs to the complex I NDUFA2 subunit family.</text>
</comment>
<evidence type="ECO:0000256" key="2">
    <source>
        <dbReference type="ARBA" id="ARBA00004443"/>
    </source>
</evidence>
<evidence type="ECO:0000256" key="12">
    <source>
        <dbReference type="ARBA" id="ARBA00032513"/>
    </source>
</evidence>
<feature type="domain" description="Ribosomal protein/NADH dehydrogenase" evidence="13">
    <location>
        <begin position="91"/>
        <end position="160"/>
    </location>
</feature>
<keyword evidence="10" id="KW-0472">Membrane</keyword>
<evidence type="ECO:0000256" key="5">
    <source>
        <dbReference type="ARBA" id="ARBA00022448"/>
    </source>
</evidence>
<dbReference type="PANTHER" id="PTHR12878">
    <property type="entry name" value="NADH-UBIQUINONE OXIDOREDUCTASE B8 SUBUNIT"/>
    <property type="match status" value="1"/>
</dbReference>
<dbReference type="Proteomes" id="UP001159363">
    <property type="component" value="Chromosome 11"/>
</dbReference>
<evidence type="ECO:0000313" key="14">
    <source>
        <dbReference type="EMBL" id="KAJ8871877.1"/>
    </source>
</evidence>